<sequence>MSRFILAVFAGLIGAAILHLAIIFMLPWLSENSSAAYIQTIAAPFETVVLKNDVSTEQHNPHMDPLFETALCRYDLSEGAARFSASGHPLYWSLSVYDASGTVFFSANDRIADSTNVDLVIANKQQLRFVRENTPDEISQAIIAPTDSNMGFVLLRVFSPDASWKPVVEDYLSTIQCQAIDIQR</sequence>
<evidence type="ECO:0000313" key="4">
    <source>
        <dbReference type="Proteomes" id="UP001477870"/>
    </source>
</evidence>
<organism evidence="3 4">
    <name type="scientific">Ahrensia kielensis</name>
    <dbReference type="NCBI Taxonomy" id="76980"/>
    <lineage>
        <taxon>Bacteria</taxon>
        <taxon>Pseudomonadati</taxon>
        <taxon>Pseudomonadota</taxon>
        <taxon>Alphaproteobacteria</taxon>
        <taxon>Hyphomicrobiales</taxon>
        <taxon>Ahrensiaceae</taxon>
        <taxon>Ahrensia</taxon>
    </lineage>
</organism>
<dbReference type="PIRSF" id="PIRSF010244">
    <property type="entry name" value="UCP010244_imp"/>
    <property type="match status" value="1"/>
</dbReference>
<keyword evidence="1" id="KW-1133">Transmembrane helix</keyword>
<proteinExistence type="predicted"/>
<evidence type="ECO:0000259" key="2">
    <source>
        <dbReference type="Pfam" id="PF06863"/>
    </source>
</evidence>
<dbReference type="InterPro" id="IPR010679">
    <property type="entry name" value="DUF1254"/>
</dbReference>
<evidence type="ECO:0000256" key="1">
    <source>
        <dbReference type="SAM" id="Phobius"/>
    </source>
</evidence>
<reference evidence="3 4" key="1">
    <citation type="submission" date="2024-03" db="EMBL/GenBank/DDBJ databases">
        <title>Community enrichment and isolation of bacterial strains for fucoidan degradation.</title>
        <authorList>
            <person name="Sichert A."/>
        </authorList>
    </citation>
    <scope>NUCLEOTIDE SEQUENCE [LARGE SCALE GENOMIC DNA]</scope>
    <source>
        <strain evidence="3 4">AS62</strain>
    </source>
</reference>
<evidence type="ECO:0000313" key="3">
    <source>
        <dbReference type="EMBL" id="MEM5502351.1"/>
    </source>
</evidence>
<protein>
    <submittedName>
        <fullName evidence="3">DUF1254 domain-containing protein</fullName>
    </submittedName>
</protein>
<keyword evidence="1" id="KW-0472">Membrane</keyword>
<comment type="caution">
    <text evidence="3">The sequence shown here is derived from an EMBL/GenBank/DDBJ whole genome shotgun (WGS) entry which is preliminary data.</text>
</comment>
<dbReference type="RefSeq" id="WP_342848675.1">
    <property type="nucleotide sequence ID" value="NZ_JBBMQO010000006.1"/>
</dbReference>
<keyword evidence="1" id="KW-0812">Transmembrane</keyword>
<accession>A0ABU9T8A2</accession>
<feature type="transmembrane region" description="Helical" evidence="1">
    <location>
        <begin position="7"/>
        <end position="29"/>
    </location>
</feature>
<gene>
    <name evidence="3" type="ORF">WNY59_12220</name>
</gene>
<dbReference type="EMBL" id="JBBMQO010000006">
    <property type="protein sequence ID" value="MEM5502351.1"/>
    <property type="molecule type" value="Genomic_DNA"/>
</dbReference>
<dbReference type="Pfam" id="PF06863">
    <property type="entry name" value="DUF1254"/>
    <property type="match status" value="1"/>
</dbReference>
<name>A0ABU9T8A2_9HYPH</name>
<dbReference type="InterPro" id="IPR014456">
    <property type="entry name" value="UCP010244_IM"/>
</dbReference>
<keyword evidence="4" id="KW-1185">Reference proteome</keyword>
<dbReference type="Proteomes" id="UP001477870">
    <property type="component" value="Unassembled WGS sequence"/>
</dbReference>
<feature type="domain" description="DUF1254" evidence="2">
    <location>
        <begin position="71"/>
        <end position="171"/>
    </location>
</feature>